<dbReference type="Proteomes" id="UP000532936">
    <property type="component" value="Unassembled WGS sequence"/>
</dbReference>
<dbReference type="AlphaFoldDB" id="A0A7W6A366"/>
<feature type="region of interest" description="Disordered" evidence="1">
    <location>
        <begin position="44"/>
        <end position="88"/>
    </location>
</feature>
<evidence type="ECO:0000256" key="1">
    <source>
        <dbReference type="SAM" id="MobiDB-lite"/>
    </source>
</evidence>
<name>A0A7W6A366_9CAUL</name>
<protein>
    <submittedName>
        <fullName evidence="2">Uncharacterized protein</fullName>
    </submittedName>
</protein>
<proteinExistence type="predicted"/>
<accession>A0A7W6A366</accession>
<dbReference type="RefSeq" id="WP_183196575.1">
    <property type="nucleotide sequence ID" value="NZ_JACIDA010000002.1"/>
</dbReference>
<feature type="region of interest" description="Disordered" evidence="1">
    <location>
        <begin position="1"/>
        <end position="20"/>
    </location>
</feature>
<gene>
    <name evidence="2" type="ORF">GGR11_001984</name>
</gene>
<organism evidence="2 3">
    <name type="scientific">Brevundimonas mediterranea</name>
    <dbReference type="NCBI Taxonomy" id="74329"/>
    <lineage>
        <taxon>Bacteria</taxon>
        <taxon>Pseudomonadati</taxon>
        <taxon>Pseudomonadota</taxon>
        <taxon>Alphaproteobacteria</taxon>
        <taxon>Caulobacterales</taxon>
        <taxon>Caulobacteraceae</taxon>
        <taxon>Brevundimonas</taxon>
    </lineage>
</organism>
<reference evidence="2 3" key="1">
    <citation type="submission" date="2020-08" db="EMBL/GenBank/DDBJ databases">
        <title>Genomic Encyclopedia of Type Strains, Phase IV (KMG-IV): sequencing the most valuable type-strain genomes for metagenomic binning, comparative biology and taxonomic classification.</title>
        <authorList>
            <person name="Goeker M."/>
        </authorList>
    </citation>
    <scope>NUCLEOTIDE SEQUENCE [LARGE SCALE GENOMIC DNA]</scope>
    <source>
        <strain evidence="2 3">DSM 14878</strain>
    </source>
</reference>
<sequence>MSAIRPGLPQPVPSQGLDLPTARNAQAAFFRAALDQASRVQPSQAPAAAVMSTVRTANPARPVEPAPAAPEREEPRIMRPGSYLDIKV</sequence>
<evidence type="ECO:0000313" key="3">
    <source>
        <dbReference type="Proteomes" id="UP000532936"/>
    </source>
</evidence>
<dbReference type="EMBL" id="JACIDA010000002">
    <property type="protein sequence ID" value="MBB3872431.1"/>
    <property type="molecule type" value="Genomic_DNA"/>
</dbReference>
<evidence type="ECO:0000313" key="2">
    <source>
        <dbReference type="EMBL" id="MBB3872431.1"/>
    </source>
</evidence>
<comment type="caution">
    <text evidence="2">The sequence shown here is derived from an EMBL/GenBank/DDBJ whole genome shotgun (WGS) entry which is preliminary data.</text>
</comment>